<keyword evidence="1" id="KW-0812">Transmembrane</keyword>
<keyword evidence="3" id="KW-1185">Reference proteome</keyword>
<reference evidence="2" key="1">
    <citation type="submission" date="2020-11" db="EMBL/GenBank/DDBJ databases">
        <authorList>
            <consortium name="DOE Joint Genome Institute"/>
            <person name="Ahrendt S."/>
            <person name="Riley R."/>
            <person name="Andreopoulos W."/>
            <person name="Labutti K."/>
            <person name="Pangilinan J."/>
            <person name="Ruiz-Duenas F.J."/>
            <person name="Barrasa J.M."/>
            <person name="Sanchez-Garcia M."/>
            <person name="Camarero S."/>
            <person name="Miyauchi S."/>
            <person name="Serrano A."/>
            <person name="Linde D."/>
            <person name="Babiker R."/>
            <person name="Drula E."/>
            <person name="Ayuso-Fernandez I."/>
            <person name="Pacheco R."/>
            <person name="Padilla G."/>
            <person name="Ferreira P."/>
            <person name="Barriuso J."/>
            <person name="Kellner H."/>
            <person name="Castanera R."/>
            <person name="Alfaro M."/>
            <person name="Ramirez L."/>
            <person name="Pisabarro A.G."/>
            <person name="Kuo A."/>
            <person name="Tritt A."/>
            <person name="Lipzen A."/>
            <person name="He G."/>
            <person name="Yan M."/>
            <person name="Ng V."/>
            <person name="Cullen D."/>
            <person name="Martin F."/>
            <person name="Rosso M.-N."/>
            <person name="Henrissat B."/>
            <person name="Hibbett D."/>
            <person name="Martinez A.T."/>
            <person name="Grigoriev I.V."/>
        </authorList>
    </citation>
    <scope>NUCLEOTIDE SEQUENCE</scope>
    <source>
        <strain evidence="2">MF-IS2</strain>
    </source>
</reference>
<sequence length="116" mass="12906">MVRKAFGPRSRIYDIGFIFPLCLWVITIFTGCVGGVLLGIGHRNTTSIALQTTAISSNILLNLYTTIYIAACLLLHRRMVIACIGKAAQLQLLVLLKLQLIDHSEPLLYPLQLRVK</sequence>
<evidence type="ECO:0000313" key="3">
    <source>
        <dbReference type="Proteomes" id="UP000807342"/>
    </source>
</evidence>
<proteinExistence type="predicted"/>
<dbReference type="Proteomes" id="UP000807342">
    <property type="component" value="Unassembled WGS sequence"/>
</dbReference>
<protein>
    <submittedName>
        <fullName evidence="2">Uncharacterized protein</fullName>
    </submittedName>
</protein>
<dbReference type="EMBL" id="MU152805">
    <property type="protein sequence ID" value="KAF9440157.1"/>
    <property type="molecule type" value="Genomic_DNA"/>
</dbReference>
<dbReference type="PROSITE" id="PS51257">
    <property type="entry name" value="PROKAR_LIPOPROTEIN"/>
    <property type="match status" value="1"/>
</dbReference>
<keyword evidence="1" id="KW-1133">Transmembrane helix</keyword>
<accession>A0A9P5WYN6</accession>
<comment type="caution">
    <text evidence="2">The sequence shown here is derived from an EMBL/GenBank/DDBJ whole genome shotgun (WGS) entry which is preliminary data.</text>
</comment>
<feature type="transmembrane region" description="Helical" evidence="1">
    <location>
        <begin position="12"/>
        <end position="39"/>
    </location>
</feature>
<evidence type="ECO:0000313" key="2">
    <source>
        <dbReference type="EMBL" id="KAF9440157.1"/>
    </source>
</evidence>
<name>A0A9P5WYN6_9AGAR</name>
<organism evidence="2 3">
    <name type="scientific">Macrolepiota fuliginosa MF-IS2</name>
    <dbReference type="NCBI Taxonomy" id="1400762"/>
    <lineage>
        <taxon>Eukaryota</taxon>
        <taxon>Fungi</taxon>
        <taxon>Dikarya</taxon>
        <taxon>Basidiomycota</taxon>
        <taxon>Agaricomycotina</taxon>
        <taxon>Agaricomycetes</taxon>
        <taxon>Agaricomycetidae</taxon>
        <taxon>Agaricales</taxon>
        <taxon>Agaricineae</taxon>
        <taxon>Agaricaceae</taxon>
        <taxon>Macrolepiota</taxon>
    </lineage>
</organism>
<dbReference type="AlphaFoldDB" id="A0A9P5WYN6"/>
<evidence type="ECO:0000256" key="1">
    <source>
        <dbReference type="SAM" id="Phobius"/>
    </source>
</evidence>
<keyword evidence="1" id="KW-0472">Membrane</keyword>
<gene>
    <name evidence="2" type="ORF">P691DRAFT_803330</name>
</gene>
<feature type="transmembrane region" description="Helical" evidence="1">
    <location>
        <begin position="59"/>
        <end position="76"/>
    </location>
</feature>